<sequence length="431" mass="49149">MIAQETTLLHQTRIYAETLLKQLTLDYTYHNLSHTQAVVAFANEIADHEGLSDTDRETVLIAAWLHDTGYKEGCDNHEDNGIDLARPFLKEHGLPSKRIEEVITCIEATKMPQSPNGHRLAEVLCDADLGHLSTDDFVERSEQLRQELKHTGNKISKKKWRKKTAGFLESHQYFTHYGKTVLGPRQATNLQLLRQQIADDGDDDEDDKHGKPDKHDKHDKNEKHAKQEKQDKHDKQEEILNQLFDAPAAGSSAKAKKPERGVETMFRLTSQNHFQLSAMADTKANIMISINTIVISLVVSILIRKLEEWPALTIPTVLFTITSVIATVLAVLATRPNVTSGVFNREDIENKTSNLLFFGNFYRMDLADYEWGMRRMMDDADFLYSSMIRDIYFLGKVLGRKYKLLRWSYSVFMFGLVVSVLAFGVAAYMSR</sequence>
<evidence type="ECO:0000256" key="1">
    <source>
        <dbReference type="ARBA" id="ARBA00004236"/>
    </source>
</evidence>
<keyword evidence="6" id="KW-0051">Antiviral defense</keyword>
<protein>
    <submittedName>
        <fullName evidence="11">HD domain-containing protein</fullName>
    </submittedName>
</protein>
<dbReference type="SMART" id="SM00471">
    <property type="entry name" value="HDc"/>
    <property type="match status" value="1"/>
</dbReference>
<evidence type="ECO:0000313" key="11">
    <source>
        <dbReference type="EMBL" id="QIP12069.1"/>
    </source>
</evidence>
<comment type="subcellular location">
    <subcellularLocation>
        <location evidence="1">Cell membrane</location>
    </subcellularLocation>
</comment>
<dbReference type="CDD" id="cd00077">
    <property type="entry name" value="HDc"/>
    <property type="match status" value="1"/>
</dbReference>
<dbReference type="SUPFAM" id="SSF109604">
    <property type="entry name" value="HD-domain/PDEase-like"/>
    <property type="match status" value="1"/>
</dbReference>
<keyword evidence="2" id="KW-1003">Cell membrane</keyword>
<keyword evidence="5 9" id="KW-1133">Transmembrane helix</keyword>
<dbReference type="GO" id="GO:0005886">
    <property type="term" value="C:plasma membrane"/>
    <property type="evidence" value="ECO:0007669"/>
    <property type="project" value="UniProtKB-SubCell"/>
</dbReference>
<keyword evidence="12" id="KW-1185">Reference proteome</keyword>
<reference evidence="11 12" key="1">
    <citation type="submission" date="2020-03" db="EMBL/GenBank/DDBJ databases">
        <authorList>
            <person name="Kim M.K."/>
        </authorList>
    </citation>
    <scope>NUCLEOTIDE SEQUENCE [LARGE SCALE GENOMIC DNA]</scope>
    <source>
        <strain evidence="11 12">BT328</strain>
    </source>
</reference>
<keyword evidence="4" id="KW-0547">Nucleotide-binding</keyword>
<evidence type="ECO:0000256" key="6">
    <source>
        <dbReference type="ARBA" id="ARBA00023118"/>
    </source>
</evidence>
<dbReference type="Pfam" id="PF01966">
    <property type="entry name" value="HD"/>
    <property type="match status" value="1"/>
</dbReference>
<evidence type="ECO:0000259" key="10">
    <source>
        <dbReference type="SMART" id="SM00471"/>
    </source>
</evidence>
<dbReference type="EMBL" id="CP050063">
    <property type="protein sequence ID" value="QIP12069.1"/>
    <property type="molecule type" value="Genomic_DNA"/>
</dbReference>
<dbReference type="Pfam" id="PF18967">
    <property type="entry name" value="PycTM"/>
    <property type="match status" value="1"/>
</dbReference>
<evidence type="ECO:0000256" key="7">
    <source>
        <dbReference type="ARBA" id="ARBA00023136"/>
    </source>
</evidence>
<evidence type="ECO:0000256" key="8">
    <source>
        <dbReference type="SAM" id="MobiDB-lite"/>
    </source>
</evidence>
<dbReference type="GO" id="GO:0051607">
    <property type="term" value="P:defense response to virus"/>
    <property type="evidence" value="ECO:0007669"/>
    <property type="project" value="UniProtKB-KW"/>
</dbReference>
<dbReference type="PANTHER" id="PTHR21174">
    <property type="match status" value="1"/>
</dbReference>
<dbReference type="InterPro" id="IPR006674">
    <property type="entry name" value="HD_domain"/>
</dbReference>
<dbReference type="Proteomes" id="UP000501802">
    <property type="component" value="Chromosome"/>
</dbReference>
<evidence type="ECO:0000256" key="3">
    <source>
        <dbReference type="ARBA" id="ARBA00022692"/>
    </source>
</evidence>
<accession>A0A6G9AIC1</accession>
<dbReference type="InterPro" id="IPR009218">
    <property type="entry name" value="HD_phosphohydro"/>
</dbReference>
<dbReference type="KEGG" id="spib:G8759_05205"/>
<feature type="compositionally biased region" description="Basic and acidic residues" evidence="8">
    <location>
        <begin position="207"/>
        <end position="234"/>
    </location>
</feature>
<feature type="domain" description="HD/PDEase" evidence="10">
    <location>
        <begin position="27"/>
        <end position="142"/>
    </location>
</feature>
<evidence type="ECO:0000256" key="9">
    <source>
        <dbReference type="SAM" id="Phobius"/>
    </source>
</evidence>
<feature type="region of interest" description="Disordered" evidence="8">
    <location>
        <begin position="199"/>
        <end position="234"/>
    </location>
</feature>
<dbReference type="RefSeq" id="WP_167205863.1">
    <property type="nucleotide sequence ID" value="NZ_CP050063.1"/>
</dbReference>
<dbReference type="Gene3D" id="1.10.3210.10">
    <property type="entry name" value="Hypothetical protein af1432"/>
    <property type="match status" value="1"/>
</dbReference>
<organism evidence="11 12">
    <name type="scientific">Spirosoma aureum</name>
    <dbReference type="NCBI Taxonomy" id="2692134"/>
    <lineage>
        <taxon>Bacteria</taxon>
        <taxon>Pseudomonadati</taxon>
        <taxon>Bacteroidota</taxon>
        <taxon>Cytophagia</taxon>
        <taxon>Cytophagales</taxon>
        <taxon>Cytophagaceae</taxon>
        <taxon>Spirosoma</taxon>
    </lineage>
</organism>
<feature type="transmembrane region" description="Helical" evidence="9">
    <location>
        <begin position="309"/>
        <end position="333"/>
    </location>
</feature>
<evidence type="ECO:0000313" key="12">
    <source>
        <dbReference type="Proteomes" id="UP000501802"/>
    </source>
</evidence>
<dbReference type="AlphaFoldDB" id="A0A6G9AIC1"/>
<dbReference type="GO" id="GO:0000166">
    <property type="term" value="F:nucleotide binding"/>
    <property type="evidence" value="ECO:0007669"/>
    <property type="project" value="UniProtKB-KW"/>
</dbReference>
<keyword evidence="3 9" id="KW-0812">Transmembrane</keyword>
<feature type="transmembrane region" description="Helical" evidence="9">
    <location>
        <begin position="409"/>
        <end position="429"/>
    </location>
</feature>
<evidence type="ECO:0000256" key="4">
    <source>
        <dbReference type="ARBA" id="ARBA00022741"/>
    </source>
</evidence>
<gene>
    <name evidence="11" type="ORF">G8759_05205</name>
</gene>
<evidence type="ECO:0000256" key="5">
    <source>
        <dbReference type="ARBA" id="ARBA00022989"/>
    </source>
</evidence>
<name>A0A6G9AIC1_9BACT</name>
<evidence type="ECO:0000256" key="2">
    <source>
        <dbReference type="ARBA" id="ARBA00022475"/>
    </source>
</evidence>
<dbReference type="InterPro" id="IPR043760">
    <property type="entry name" value="PycTM_dom"/>
</dbReference>
<proteinExistence type="predicted"/>
<dbReference type="PANTHER" id="PTHR21174:SF0">
    <property type="entry name" value="HD PHOSPHOHYDROLASE FAMILY PROTEIN-RELATED"/>
    <property type="match status" value="1"/>
</dbReference>
<dbReference type="InterPro" id="IPR003607">
    <property type="entry name" value="HD/PDEase_dom"/>
</dbReference>
<keyword evidence="7 9" id="KW-0472">Membrane</keyword>